<organism evidence="1">
    <name type="scientific">marine sediment metagenome</name>
    <dbReference type="NCBI Taxonomy" id="412755"/>
    <lineage>
        <taxon>unclassified sequences</taxon>
        <taxon>metagenomes</taxon>
        <taxon>ecological metagenomes</taxon>
    </lineage>
</organism>
<dbReference type="Gene3D" id="3.20.70.20">
    <property type="match status" value="1"/>
</dbReference>
<feature type="non-terminal residue" evidence="1">
    <location>
        <position position="219"/>
    </location>
</feature>
<proteinExistence type="predicted"/>
<dbReference type="EMBL" id="BARV01008821">
    <property type="protein sequence ID" value="GAI08656.1"/>
    <property type="molecule type" value="Genomic_DNA"/>
</dbReference>
<dbReference type="PANTHER" id="PTHR37560">
    <property type="entry name" value="UPF0210 PROTEIN SPR0218"/>
    <property type="match status" value="1"/>
</dbReference>
<protein>
    <recommendedName>
        <fullName evidence="2">PFL family protein</fullName>
    </recommendedName>
</protein>
<accession>X1LS67</accession>
<evidence type="ECO:0000313" key="1">
    <source>
        <dbReference type="EMBL" id="GAI08656.1"/>
    </source>
</evidence>
<sequence length="219" mass="23647">MRLSKEEIVETIKMISFERLDIRTVTLGINLGGCVDPNIDRMCKKVYKKITSVGRDLVEEAKEVEMKYGLPIVNKRIAVTPLAFLLDAVNTKKESTCVKLAKCVDAAAEKLKVDYIGGYSALVHKGFTKGDELLIDSIPKVLNKTKRLCSAVNVATTKSGINMDAVLRMGKVVKGCASINPLSCAKLVTFANAPPDNPFMAGAFHGVGEAENSINVGIS</sequence>
<gene>
    <name evidence="1" type="ORF">S06H3_17612</name>
</gene>
<dbReference type="AlphaFoldDB" id="X1LS67"/>
<dbReference type="Pfam" id="PF05167">
    <property type="entry name" value="DUF711"/>
    <property type="match status" value="1"/>
</dbReference>
<dbReference type="InterPro" id="IPR007841">
    <property type="entry name" value="UPF0210"/>
</dbReference>
<comment type="caution">
    <text evidence="1">The sequence shown here is derived from an EMBL/GenBank/DDBJ whole genome shotgun (WGS) entry which is preliminary data.</text>
</comment>
<name>X1LS67_9ZZZZ</name>
<reference evidence="1" key="1">
    <citation type="journal article" date="2014" name="Front. Microbiol.">
        <title>High frequency of phylogenetically diverse reductive dehalogenase-homologous genes in deep subseafloor sedimentary metagenomes.</title>
        <authorList>
            <person name="Kawai M."/>
            <person name="Futagami T."/>
            <person name="Toyoda A."/>
            <person name="Takaki Y."/>
            <person name="Nishi S."/>
            <person name="Hori S."/>
            <person name="Arai W."/>
            <person name="Tsubouchi T."/>
            <person name="Morono Y."/>
            <person name="Uchiyama I."/>
            <person name="Ito T."/>
            <person name="Fujiyama A."/>
            <person name="Inagaki F."/>
            <person name="Takami H."/>
        </authorList>
    </citation>
    <scope>NUCLEOTIDE SEQUENCE</scope>
    <source>
        <strain evidence="1">Expedition CK06-06</strain>
    </source>
</reference>
<evidence type="ECO:0008006" key="2">
    <source>
        <dbReference type="Google" id="ProtNLM"/>
    </source>
</evidence>
<dbReference type="PANTHER" id="PTHR37560:SF1">
    <property type="entry name" value="UPF0210 PROTEIN MJ1665"/>
    <property type="match status" value="1"/>
</dbReference>
<dbReference type="SUPFAM" id="SSF51998">
    <property type="entry name" value="PFL-like glycyl radical enzymes"/>
    <property type="match status" value="1"/>
</dbReference>